<dbReference type="Pfam" id="PF19596">
    <property type="entry name" value="DUF6101"/>
    <property type="match status" value="1"/>
</dbReference>
<proteinExistence type="predicted"/>
<dbReference type="AlphaFoldDB" id="A7HQS8"/>
<dbReference type="InterPro" id="IPR046083">
    <property type="entry name" value="DUF6101"/>
</dbReference>
<dbReference type="EMBL" id="CP000774">
    <property type="protein sequence ID" value="ABS62261.1"/>
    <property type="molecule type" value="Genomic_DNA"/>
</dbReference>
<keyword evidence="2" id="KW-1185">Reference proteome</keyword>
<organism evidence="1 2">
    <name type="scientific">Parvibaculum lavamentivorans (strain DS-1 / DSM 13023 / NCIMB 13966)</name>
    <dbReference type="NCBI Taxonomy" id="402881"/>
    <lineage>
        <taxon>Bacteria</taxon>
        <taxon>Pseudomonadati</taxon>
        <taxon>Pseudomonadota</taxon>
        <taxon>Alphaproteobacteria</taxon>
        <taxon>Hyphomicrobiales</taxon>
        <taxon>Parvibaculaceae</taxon>
        <taxon>Parvibaculum</taxon>
    </lineage>
</organism>
<reference evidence="1 2" key="1">
    <citation type="journal article" date="2011" name="Stand. Genomic Sci.">
        <title>Complete genome sequence of Parvibaculum lavamentivorans type strain (DS-1(T)).</title>
        <authorList>
            <person name="Schleheck D."/>
            <person name="Weiss M."/>
            <person name="Pitluck S."/>
            <person name="Bruce D."/>
            <person name="Land M.L."/>
            <person name="Han S."/>
            <person name="Saunders E."/>
            <person name="Tapia R."/>
            <person name="Detter C."/>
            <person name="Brettin T."/>
            <person name="Han J."/>
            <person name="Woyke T."/>
            <person name="Goodwin L."/>
            <person name="Pennacchio L."/>
            <person name="Nolan M."/>
            <person name="Cook A.M."/>
            <person name="Kjelleberg S."/>
            <person name="Thomas T."/>
        </authorList>
    </citation>
    <scope>NUCLEOTIDE SEQUENCE [LARGE SCALE GENOMIC DNA]</scope>
    <source>
        <strain evidence="2">DS-1 / DSM 13023 / NCIMB 13966</strain>
    </source>
</reference>
<accession>A7HQS8</accession>
<dbReference type="KEGG" id="pla:Plav_0638"/>
<dbReference type="Proteomes" id="UP000006377">
    <property type="component" value="Chromosome"/>
</dbReference>
<evidence type="ECO:0000313" key="1">
    <source>
        <dbReference type="EMBL" id="ABS62261.1"/>
    </source>
</evidence>
<sequence length="231" mass="25855">MRAELNSTVNRAPTLPCLSCRQFAHPGGQKRERIVTAERVRQRKRLWRGEELDADPYDLPQKIAVKATKLHERLFGFIRFAEIHDTAITAADSSPILGRFEWSEPISAYDGVALRVVPCDKMATKLFVVVELSHSGNGNRNLVVYAGEDGVDAASRWRSWGRILHLPLLVEDREGRLHPAERRLGAIRVNDPQPHAGANPLSARRPLTFGQSGQSRLWGPRLAMGARPLAY</sequence>
<name>A7HQS8_PARL1</name>
<protein>
    <submittedName>
        <fullName evidence="1">Uncharacterized protein</fullName>
    </submittedName>
</protein>
<dbReference type="HOGENOM" id="CLU_1198859_0_0_5"/>
<gene>
    <name evidence="1" type="ordered locus">Plav_0638</name>
</gene>
<evidence type="ECO:0000313" key="2">
    <source>
        <dbReference type="Proteomes" id="UP000006377"/>
    </source>
</evidence>